<organism evidence="2">
    <name type="scientific">Siphoviridae sp. ctb8j11</name>
    <dbReference type="NCBI Taxonomy" id="2825564"/>
    <lineage>
        <taxon>Viruses</taxon>
        <taxon>Duplodnaviria</taxon>
        <taxon>Heunggongvirae</taxon>
        <taxon>Uroviricota</taxon>
        <taxon>Caudoviricetes</taxon>
    </lineage>
</organism>
<evidence type="ECO:0000256" key="1">
    <source>
        <dbReference type="SAM" id="Coils"/>
    </source>
</evidence>
<keyword evidence="1" id="KW-0175">Coiled coil</keyword>
<evidence type="ECO:0000313" key="2">
    <source>
        <dbReference type="EMBL" id="DAE06440.1"/>
    </source>
</evidence>
<proteinExistence type="predicted"/>
<sequence>MPLTRTRRPKAFGQIRVLQKLNKYEFGVELWMMRDGKIENPWMYENLEKYYQTFAGRPILIAYVMEKIGDGHNSRIKVDPETGERYYSYTDGTAERIVGTLSDDKNDFSLAERDGHTWVVAKGKLFSFYAKELVDKIVRTGRMSVSVETLTHESHMEDAIEVITEWEGLAVTILGEGVAPAVPGANIARLSAMQDEFKTLKLRAASLQKSPDNNAPDDGVTTRKGVKKLNTYSKRQLTELSARFEGYKVLAAGEQDGKVYVALLSKDGAFKSYVMENAAETVVPEKFTSLSANAVISFGENEELCTNAAEFVDAVSEDIQSRMNTAEADVKRLSKQLEDAHKKVSDMEAFESARRMNAAKETAKQTLAKFNQNRKEKIADSAIDGILKDVESGLYTNCMKDGAWTGDAEVAKSVYAVCGEQVAKLDEEDARKNKTTFAWEKFAKNSKSEGGTISDMLSAWGIDAARE</sequence>
<reference evidence="2" key="1">
    <citation type="journal article" date="2021" name="Proc. Natl. Acad. Sci. U.S.A.">
        <title>A Catalog of Tens of Thousands of Viruses from Human Metagenomes Reveals Hidden Associations with Chronic Diseases.</title>
        <authorList>
            <person name="Tisza M.J."/>
            <person name="Buck C.B."/>
        </authorList>
    </citation>
    <scope>NUCLEOTIDE SEQUENCE</scope>
    <source>
        <strain evidence="2">Ctb8j11</strain>
    </source>
</reference>
<feature type="coiled-coil region" evidence="1">
    <location>
        <begin position="316"/>
        <end position="373"/>
    </location>
</feature>
<name>A0A8S5PI99_9CAUD</name>
<accession>A0A8S5PI99</accession>
<dbReference type="EMBL" id="BK015437">
    <property type="protein sequence ID" value="DAE06440.1"/>
    <property type="molecule type" value="Genomic_DNA"/>
</dbReference>
<protein>
    <submittedName>
        <fullName evidence="2">Uncharacterized protein</fullName>
    </submittedName>
</protein>